<evidence type="ECO:0000313" key="10">
    <source>
        <dbReference type="Proteomes" id="UP000051494"/>
    </source>
</evidence>
<protein>
    <submittedName>
        <fullName evidence="8">FtsX-like permease family protein</fullName>
    </submittedName>
</protein>
<reference evidence="8" key="1">
    <citation type="submission" date="2015-09" db="EMBL/GenBank/DDBJ databases">
        <title>Draft Genome Sequences of Two Novel Amoeba-resistant Intranuclear Bacteria, Candidatus Berkiella cookevillensis and Candidatus Berkiella aquae.</title>
        <authorList>
            <person name="Mehari Y.T."/>
            <person name="Arivett B.A."/>
            <person name="Farone A.L."/>
            <person name="Gunderson J.H."/>
            <person name="Farone M.B."/>
        </authorList>
    </citation>
    <scope>NUCLEOTIDE SEQUENCE [LARGE SCALE GENOMIC DNA]</scope>
    <source>
        <strain evidence="8">CC99</strain>
    </source>
</reference>
<dbReference type="InterPro" id="IPR038766">
    <property type="entry name" value="Membrane_comp_ABC_pdt"/>
</dbReference>
<dbReference type="Proteomes" id="UP000051494">
    <property type="component" value="Unassembled WGS sequence"/>
</dbReference>
<dbReference type="PANTHER" id="PTHR30287:SF1">
    <property type="entry name" value="INNER MEMBRANE PROTEIN"/>
    <property type="match status" value="1"/>
</dbReference>
<feature type="transmembrane region" description="Helical" evidence="6">
    <location>
        <begin position="249"/>
        <end position="273"/>
    </location>
</feature>
<proteinExistence type="predicted"/>
<dbReference type="Pfam" id="PF02687">
    <property type="entry name" value="FtsX"/>
    <property type="match status" value="1"/>
</dbReference>
<dbReference type="GO" id="GO:0005886">
    <property type="term" value="C:plasma membrane"/>
    <property type="evidence" value="ECO:0007669"/>
    <property type="project" value="UniProtKB-SubCell"/>
</dbReference>
<dbReference type="OrthoDB" id="5292592at2"/>
<comment type="subcellular location">
    <subcellularLocation>
        <location evidence="1">Cell membrane</location>
        <topology evidence="1">Multi-pass membrane protein</topology>
    </subcellularLocation>
</comment>
<keyword evidence="3 6" id="KW-0812">Transmembrane</keyword>
<dbReference type="PANTHER" id="PTHR30287">
    <property type="entry name" value="MEMBRANE COMPONENT OF PREDICTED ABC SUPERFAMILY METABOLITE UPTAKE TRANSPORTER"/>
    <property type="match status" value="1"/>
</dbReference>
<feature type="transmembrane region" description="Helical" evidence="6">
    <location>
        <begin position="787"/>
        <end position="807"/>
    </location>
</feature>
<name>A0A0Q9YP83_9GAMM</name>
<dbReference type="STRING" id="437022.CC99x_00454"/>
<dbReference type="EMBL" id="LKHV01000002">
    <property type="protein sequence ID" value="KRG19442.1"/>
    <property type="molecule type" value="Genomic_DNA"/>
</dbReference>
<evidence type="ECO:0000256" key="6">
    <source>
        <dbReference type="SAM" id="Phobius"/>
    </source>
</evidence>
<feature type="transmembrane region" description="Helical" evidence="6">
    <location>
        <begin position="697"/>
        <end position="718"/>
    </location>
</feature>
<evidence type="ECO:0000313" key="8">
    <source>
        <dbReference type="EMBL" id="KRG19442.1"/>
    </source>
</evidence>
<dbReference type="AlphaFoldDB" id="A0A0Q9YP83"/>
<accession>A0A0Q9YP83</accession>
<sequence>MILNFIKRECYQFELKILSVAAMIGLMIVFLIANLLQGLSSDLHDRAENLMGGSVILESPMPIQPAVIENAKAQQLDWSQNTEFFTMMNVQDKFLLTQISAFDRPFPLIGEIILTTQDNKKRSVRAPPAVGEIWVTDRILSEFNLKMGDKVSVGNSELMVTGILQSYPLLLSRGTFLSPLAYANQVDIAKMGVVRDGSQINYRMIIKGAAPQIEAFLNSQLISESAFKLVTVDKGRDTLERPFVIANKYLSVVLIIQLLLSSIAIAICAHVYAKKQFKAVAIMRTLGASFNKVLCLYLSVLFVIVLAVVGLTALIGTGILSIIPYFSPLPISLMAGWGSVFGLTLCLGVLLVVGFSLPSLLALKQVSAIQIKQQAYIPIKKSIFLYYSVIVFIMIAVILSLFDEYEVPLRILSQLFIITAISFSIAWAMWRALAWVKPFCSYTLKMAVQGLLRLQWLGHTQWIIYSLIFTFLLFIEIVQHDILAKWQQQLPENTPNYFLINIQEDDVTQLENWFLQNNLEAIHLYPVIRATFTHINGNAVNTWGEGRSDEAAPVGLNRAINLTWMTKLPSDNQVIAGVEWESVAPNSPVISIEENFASRRNIKLGDELSFLIDSKSVSAKVTQLRTLHWQSFNPNFFVVFPPGILEDFPHSYIGSFHLPKEKRSLLNTLTAEFVEASLIDLDAMVDMMRSLVRQFSYALDIVLMLMLFTGLLLMQIIIRSLLKARMHESALLKILGVPKGLIQKTVLIEYGLLGGLCGLSAGLFAQLIAHDIAYDYFNIYYSFSAKWFVFGALFGFLLLTTMGWLGFRKVFKVSPLFILRQTG</sequence>
<feature type="transmembrane region" description="Helical" evidence="6">
    <location>
        <begin position="294"/>
        <end position="327"/>
    </location>
</feature>
<keyword evidence="2" id="KW-1003">Cell membrane</keyword>
<dbReference type="EMBL" id="LKHV02000001">
    <property type="protein sequence ID" value="MCS5707439.1"/>
    <property type="molecule type" value="Genomic_DNA"/>
</dbReference>
<evidence type="ECO:0000256" key="1">
    <source>
        <dbReference type="ARBA" id="ARBA00004651"/>
    </source>
</evidence>
<evidence type="ECO:0000256" key="4">
    <source>
        <dbReference type="ARBA" id="ARBA00022989"/>
    </source>
</evidence>
<keyword evidence="10" id="KW-1185">Reference proteome</keyword>
<evidence type="ECO:0000259" key="7">
    <source>
        <dbReference type="Pfam" id="PF02687"/>
    </source>
</evidence>
<feature type="transmembrane region" description="Helical" evidence="6">
    <location>
        <begin position="17"/>
        <end position="36"/>
    </location>
</feature>
<dbReference type="RefSeq" id="WP_057623248.1">
    <property type="nucleotide sequence ID" value="NZ_LKHV02000001.1"/>
</dbReference>
<feature type="transmembrane region" description="Helical" evidence="6">
    <location>
        <begin position="747"/>
        <end position="767"/>
    </location>
</feature>
<feature type="transmembrane region" description="Helical" evidence="6">
    <location>
        <begin position="414"/>
        <end position="436"/>
    </location>
</feature>
<feature type="domain" description="ABC3 transporter permease C-terminal" evidence="7">
    <location>
        <begin position="702"/>
        <end position="815"/>
    </location>
</feature>
<feature type="transmembrane region" description="Helical" evidence="6">
    <location>
        <begin position="339"/>
        <end position="363"/>
    </location>
</feature>
<comment type="caution">
    <text evidence="8">The sequence shown here is derived from an EMBL/GenBank/DDBJ whole genome shotgun (WGS) entry which is preliminary data.</text>
</comment>
<keyword evidence="4 6" id="KW-1133">Transmembrane helix</keyword>
<evidence type="ECO:0000313" key="9">
    <source>
        <dbReference type="EMBL" id="MCS5707439.1"/>
    </source>
</evidence>
<evidence type="ECO:0000256" key="3">
    <source>
        <dbReference type="ARBA" id="ARBA00022692"/>
    </source>
</evidence>
<reference evidence="9" key="2">
    <citation type="journal article" date="2016" name="Genome Announc.">
        <title>Draft Genome Sequences of Two Novel Amoeba-Resistant Intranuclear Bacteria, 'Candidatus Berkiella cookevillensis' and 'Candidatus Berkiella aquae'.</title>
        <authorList>
            <person name="Mehari Y.T."/>
            <person name="Arivett B.A."/>
            <person name="Farone A.L."/>
            <person name="Gunderson J.H."/>
            <person name="Farone M.B."/>
        </authorList>
    </citation>
    <scope>NUCLEOTIDE SEQUENCE</scope>
    <source>
        <strain evidence="9">CC99</strain>
    </source>
</reference>
<organism evidence="8">
    <name type="scientific">Candidatus Berkiella cookevillensis</name>
    <dbReference type="NCBI Taxonomy" id="437022"/>
    <lineage>
        <taxon>Bacteria</taxon>
        <taxon>Pseudomonadati</taxon>
        <taxon>Pseudomonadota</taxon>
        <taxon>Gammaproteobacteria</taxon>
        <taxon>Candidatus Berkiellales</taxon>
        <taxon>Candidatus Berkiellaceae</taxon>
        <taxon>Candidatus Berkiella</taxon>
    </lineage>
</organism>
<evidence type="ECO:0000256" key="2">
    <source>
        <dbReference type="ARBA" id="ARBA00022475"/>
    </source>
</evidence>
<gene>
    <name evidence="9" type="ORF">CC99x_000830</name>
    <name evidence="8" type="ORF">CC99x_00454</name>
</gene>
<feature type="transmembrane region" description="Helical" evidence="6">
    <location>
        <begin position="384"/>
        <end position="402"/>
    </location>
</feature>
<evidence type="ECO:0000256" key="5">
    <source>
        <dbReference type="ARBA" id="ARBA00023136"/>
    </source>
</evidence>
<keyword evidence="5 6" id="KW-0472">Membrane</keyword>
<dbReference type="InterPro" id="IPR003838">
    <property type="entry name" value="ABC3_permease_C"/>
</dbReference>
<reference evidence="9" key="3">
    <citation type="submission" date="2021-06" db="EMBL/GenBank/DDBJ databases">
        <title>Genomic Description and Analysis of Intracellular Bacteria, Candidatus Berkiella cookevillensis and Candidatus Berkiella aquae.</title>
        <authorList>
            <person name="Kidane D.T."/>
            <person name="Mehari Y.T."/>
            <person name="Rice F.C."/>
            <person name="Arivett B.A."/>
            <person name="Farone A.L."/>
            <person name="Berk S.G."/>
            <person name="Farone M.B."/>
        </authorList>
    </citation>
    <scope>NUCLEOTIDE SEQUENCE</scope>
    <source>
        <strain evidence="9">CC99</strain>
    </source>
</reference>
<feature type="transmembrane region" description="Helical" evidence="6">
    <location>
        <begin position="456"/>
        <end position="475"/>
    </location>
</feature>